<protein>
    <submittedName>
        <fullName evidence="2">Uncharacterized protein</fullName>
    </submittedName>
</protein>
<evidence type="ECO:0000313" key="3">
    <source>
        <dbReference type="Proteomes" id="UP000280271"/>
    </source>
</evidence>
<name>A0ABX9TY38_9GAMM</name>
<organism evidence="2 3">
    <name type="scientific">Acinetobacter chengduensis</name>
    <dbReference type="NCBI Taxonomy" id="2420890"/>
    <lineage>
        <taxon>Bacteria</taxon>
        <taxon>Pseudomonadati</taxon>
        <taxon>Pseudomonadota</taxon>
        <taxon>Gammaproteobacteria</taxon>
        <taxon>Moraxellales</taxon>
        <taxon>Moraxellaceae</taxon>
        <taxon>Acinetobacter</taxon>
    </lineage>
</organism>
<dbReference type="EMBL" id="RCHC01000005">
    <property type="protein sequence ID" value="RLL22793.1"/>
    <property type="molecule type" value="Genomic_DNA"/>
</dbReference>
<keyword evidence="3" id="KW-1185">Reference proteome</keyword>
<evidence type="ECO:0000256" key="1">
    <source>
        <dbReference type="SAM" id="Coils"/>
    </source>
</evidence>
<comment type="caution">
    <text evidence="2">The sequence shown here is derived from an EMBL/GenBank/DDBJ whole genome shotgun (WGS) entry which is preliminary data.</text>
</comment>
<dbReference type="Proteomes" id="UP000280271">
    <property type="component" value="Unassembled WGS sequence"/>
</dbReference>
<gene>
    <name evidence="2" type="ORF">D9K81_06230</name>
</gene>
<sequence length="212" mass="24695">MGRPQIYLKDWCLEDSLLKAEFLKKESENPRGLVVITSHQGYLPNINIYPHFQSGNFDIGRLSNGLSIQVTPSCYEKLKAKFRTFKKNDNDKNKVKKQYHFEKELSARIQYLKNENGWAKEEIVIEHVINAYTNSMAYNKSKAKVDTKIIKLQVLNEEINKNLLEIQQLKTEVFELKQKLLKESSAKEHYENLCKEHGIDGENFQLTENSPS</sequence>
<evidence type="ECO:0000313" key="2">
    <source>
        <dbReference type="EMBL" id="RLL22793.1"/>
    </source>
</evidence>
<feature type="coiled-coil region" evidence="1">
    <location>
        <begin position="152"/>
        <end position="179"/>
    </location>
</feature>
<accession>A0ABX9TY38</accession>
<keyword evidence="1" id="KW-0175">Coiled coil</keyword>
<reference evidence="2 3" key="1">
    <citation type="submission" date="2018-09" db="EMBL/GenBank/DDBJ databases">
        <title>The draft genome of Acinetobacter sp. strains.</title>
        <authorList>
            <person name="Qin J."/>
            <person name="Feng Y."/>
            <person name="Zong Z."/>
        </authorList>
    </citation>
    <scope>NUCLEOTIDE SEQUENCE [LARGE SCALE GENOMIC DNA]</scope>
    <source>
        <strain evidence="2 3">WCHAc060005</strain>
    </source>
</reference>
<proteinExistence type="predicted"/>
<dbReference type="RefSeq" id="WP_120374429.1">
    <property type="nucleotide sequence ID" value="NZ_RCHC01000005.1"/>
</dbReference>